<feature type="region of interest" description="Disordered" evidence="6">
    <location>
        <begin position="70"/>
        <end position="129"/>
    </location>
</feature>
<evidence type="ECO:0000256" key="1">
    <source>
        <dbReference type="ARBA" id="ARBA00004308"/>
    </source>
</evidence>
<dbReference type="OrthoDB" id="10011371at2759"/>
<dbReference type="GeneTree" id="ENSGT00420000029769"/>
<evidence type="ECO:0000256" key="4">
    <source>
        <dbReference type="ARBA" id="ARBA00023034"/>
    </source>
</evidence>
<evidence type="ECO:0000313" key="8">
    <source>
        <dbReference type="Ensembl" id="ENSKMAP00000004925.1"/>
    </source>
</evidence>
<dbReference type="OMA" id="VWSKLCC"/>
<name>A0A3Q2ZPB3_KRYMA</name>
<feature type="transmembrane region" description="Helical" evidence="7">
    <location>
        <begin position="15"/>
        <end position="40"/>
    </location>
</feature>
<comment type="subcellular location">
    <subcellularLocation>
        <location evidence="1">Endomembrane system</location>
    </subcellularLocation>
    <subcellularLocation>
        <location evidence="2">Golgi apparatus</location>
    </subcellularLocation>
</comment>
<dbReference type="Pfam" id="PF15051">
    <property type="entry name" value="FAM198"/>
    <property type="match status" value="1"/>
</dbReference>
<reference evidence="8" key="1">
    <citation type="submission" date="2025-08" db="UniProtKB">
        <authorList>
            <consortium name="Ensembl"/>
        </authorList>
    </citation>
    <scope>IDENTIFICATION</scope>
</reference>
<keyword evidence="5 7" id="KW-0472">Membrane</keyword>
<organism evidence="8 9">
    <name type="scientific">Kryptolebias marmoratus</name>
    <name type="common">Mangrove killifish</name>
    <name type="synonym">Rivulus marmoratus</name>
    <dbReference type="NCBI Taxonomy" id="37003"/>
    <lineage>
        <taxon>Eukaryota</taxon>
        <taxon>Metazoa</taxon>
        <taxon>Chordata</taxon>
        <taxon>Craniata</taxon>
        <taxon>Vertebrata</taxon>
        <taxon>Euteleostomi</taxon>
        <taxon>Actinopterygii</taxon>
        <taxon>Neopterygii</taxon>
        <taxon>Teleostei</taxon>
        <taxon>Neoteleostei</taxon>
        <taxon>Acanthomorphata</taxon>
        <taxon>Ovalentaria</taxon>
        <taxon>Atherinomorphae</taxon>
        <taxon>Cyprinodontiformes</taxon>
        <taxon>Rivulidae</taxon>
        <taxon>Kryptolebias</taxon>
    </lineage>
</organism>
<dbReference type="STRING" id="37003.ENSKMAP00000004925"/>
<feature type="compositionally biased region" description="Basic and acidic residues" evidence="6">
    <location>
        <begin position="100"/>
        <end position="112"/>
    </location>
</feature>
<comment type="similarity">
    <text evidence="3">Belongs to the GASK family.</text>
</comment>
<keyword evidence="7" id="KW-0812">Transmembrane</keyword>
<evidence type="ECO:0000256" key="2">
    <source>
        <dbReference type="ARBA" id="ARBA00004555"/>
    </source>
</evidence>
<keyword evidence="9" id="KW-1185">Reference proteome</keyword>
<feature type="region of interest" description="Disordered" evidence="6">
    <location>
        <begin position="266"/>
        <end position="294"/>
    </location>
</feature>
<feature type="compositionally biased region" description="Basic residues" evidence="6">
    <location>
        <begin position="267"/>
        <end position="276"/>
    </location>
</feature>
<dbReference type="AlphaFoldDB" id="A0A3Q2ZPB3"/>
<dbReference type="Proteomes" id="UP000264800">
    <property type="component" value="Unplaced"/>
</dbReference>
<dbReference type="Ensembl" id="ENSKMAT00000005012.1">
    <property type="protein sequence ID" value="ENSKMAP00000004925.1"/>
    <property type="gene ID" value="ENSKMAG00000003752.1"/>
</dbReference>
<evidence type="ECO:0000256" key="3">
    <source>
        <dbReference type="ARBA" id="ARBA00007691"/>
    </source>
</evidence>
<keyword evidence="7" id="KW-1133">Transmembrane helix</keyword>
<dbReference type="PANTHER" id="PTHR15905:SF5">
    <property type="entry name" value="GOLGI-ASSOCIATED KINASE 1A"/>
    <property type="match status" value="1"/>
</dbReference>
<keyword evidence="4" id="KW-0333">Golgi apparatus</keyword>
<dbReference type="KEGG" id="kmr:108246812"/>
<evidence type="ECO:0000256" key="6">
    <source>
        <dbReference type="SAM" id="MobiDB-lite"/>
    </source>
</evidence>
<accession>A0A3Q2ZPB3</accession>
<evidence type="ECO:0000256" key="7">
    <source>
        <dbReference type="SAM" id="Phobius"/>
    </source>
</evidence>
<sequence length="587" mass="67359">MSWRVWSKLCCGQKWILLFFPIFLLFLMIFVVTITLPLPLPPTDSDRHSSRALSSTGQFRSKPRLVEPFSTAAFQQHPPRIHSSRTSPRKEPFKYSVPHRPSEDAAGDDKNSTKMSSHPNIHRNTHRSEGMAYKNKEVAGAIQSASHHHPQLSDFTVNNTEPKHRIKPSSHITVVKPTAQAHIYLERKNEKNERKKRKKSTRAYRPSPADSINRSPQAGRDKNMNANRQTNIIHSSAKLEHQQKLRQATKHSVIFPNVDNKLLSVKKPSRDRKKHNYFSENPPERRVYSGPPDYRRTVNRDDSAWCKSFKEQSFSDSDHRRIRMSKDLHPLPWFSKDDIQKMELLAGGEVVSKARVPAHGQVLQVAMNPPAHHQISEYHQSKAGRTATHSEHCQQGLCSLIKRSDDWFEVFAFHLDRVLGLNRSLPVVLRRFHSDILPNRYINGSPRPAVWWDPDIQHLADIDSDQNSVPLSWVQYQKMLLAGCGNRTELRSEPCVGVQHSEWGRLALFDFLLQVNDRLDRYCCGFRPDPAELCVENLLHNKCGNSKDLLLVHILVSPPVTLLQRTAVTITQVVLEMTCWKVFVEVG</sequence>
<proteinExistence type="inferred from homology"/>
<feature type="compositionally biased region" description="Basic and acidic residues" evidence="6">
    <location>
        <begin position="184"/>
        <end position="193"/>
    </location>
</feature>
<evidence type="ECO:0000313" key="9">
    <source>
        <dbReference type="Proteomes" id="UP000264800"/>
    </source>
</evidence>
<dbReference type="GO" id="GO:0005794">
    <property type="term" value="C:Golgi apparatus"/>
    <property type="evidence" value="ECO:0007669"/>
    <property type="project" value="UniProtKB-SubCell"/>
</dbReference>
<dbReference type="RefSeq" id="XP_037830324.1">
    <property type="nucleotide sequence ID" value="XM_037974396.1"/>
</dbReference>
<dbReference type="InterPro" id="IPR029207">
    <property type="entry name" value="FAM198"/>
</dbReference>
<dbReference type="CTD" id="729085"/>
<protein>
    <recommendedName>
        <fullName evidence="10">Golgi associated kinase 1A</fullName>
    </recommendedName>
</protein>
<dbReference type="GeneID" id="108246812"/>
<feature type="compositionally biased region" description="Basic and acidic residues" evidence="6">
    <location>
        <begin position="282"/>
        <end position="294"/>
    </location>
</feature>
<evidence type="ECO:0000256" key="5">
    <source>
        <dbReference type="ARBA" id="ARBA00023136"/>
    </source>
</evidence>
<dbReference type="PANTHER" id="PTHR15905">
    <property type="entry name" value="GOLGI-ASSOCIATED KINASE 1B-RELATED"/>
    <property type="match status" value="1"/>
</dbReference>
<reference evidence="8" key="2">
    <citation type="submission" date="2025-09" db="UniProtKB">
        <authorList>
            <consortium name="Ensembl"/>
        </authorList>
    </citation>
    <scope>IDENTIFICATION</scope>
</reference>
<evidence type="ECO:0008006" key="10">
    <source>
        <dbReference type="Google" id="ProtNLM"/>
    </source>
</evidence>
<feature type="region of interest" description="Disordered" evidence="6">
    <location>
        <begin position="141"/>
        <end position="225"/>
    </location>
</feature>